<feature type="non-terminal residue" evidence="2">
    <location>
        <position position="140"/>
    </location>
</feature>
<evidence type="ECO:0000256" key="1">
    <source>
        <dbReference type="SAM" id="MobiDB-lite"/>
    </source>
</evidence>
<comment type="caution">
    <text evidence="2">The sequence shown here is derived from an EMBL/GenBank/DDBJ whole genome shotgun (WGS) entry which is preliminary data.</text>
</comment>
<keyword evidence="3" id="KW-1185">Reference proteome</keyword>
<dbReference type="Proteomes" id="UP000789342">
    <property type="component" value="Unassembled WGS sequence"/>
</dbReference>
<reference evidence="2" key="1">
    <citation type="submission" date="2021-06" db="EMBL/GenBank/DDBJ databases">
        <authorList>
            <person name="Kallberg Y."/>
            <person name="Tangrot J."/>
            <person name="Rosling A."/>
        </authorList>
    </citation>
    <scope>NUCLEOTIDE SEQUENCE</scope>
    <source>
        <strain evidence="2">CL551</strain>
    </source>
</reference>
<evidence type="ECO:0000313" key="2">
    <source>
        <dbReference type="EMBL" id="CAG8791196.1"/>
    </source>
</evidence>
<feature type="region of interest" description="Disordered" evidence="1">
    <location>
        <begin position="84"/>
        <end position="140"/>
    </location>
</feature>
<feature type="non-terminal residue" evidence="2">
    <location>
        <position position="1"/>
    </location>
</feature>
<organism evidence="2 3">
    <name type="scientific">Acaulospora morrowiae</name>
    <dbReference type="NCBI Taxonomy" id="94023"/>
    <lineage>
        <taxon>Eukaryota</taxon>
        <taxon>Fungi</taxon>
        <taxon>Fungi incertae sedis</taxon>
        <taxon>Mucoromycota</taxon>
        <taxon>Glomeromycotina</taxon>
        <taxon>Glomeromycetes</taxon>
        <taxon>Diversisporales</taxon>
        <taxon>Acaulosporaceae</taxon>
        <taxon>Acaulospora</taxon>
    </lineage>
</organism>
<dbReference type="AlphaFoldDB" id="A0A9N9JQC2"/>
<evidence type="ECO:0000313" key="3">
    <source>
        <dbReference type="Proteomes" id="UP000789342"/>
    </source>
</evidence>
<dbReference type="EMBL" id="CAJVPV010061703">
    <property type="protein sequence ID" value="CAG8791196.1"/>
    <property type="molecule type" value="Genomic_DNA"/>
</dbReference>
<proteinExistence type="predicted"/>
<sequence length="140" mass="16540">VQNEIKKLEEDLRVRQQKELNLLENQSPKEDNLTASNSYNKLYKIIDSYLSECYNHFPSNNLDENKDYDLDDITDRLLARLEATNIDDEKKTPVQPKVSENTKKPRTNRQQERKNRKAAKLAEMQREAEEDASKQVNMRE</sequence>
<feature type="compositionally biased region" description="Basic and acidic residues" evidence="1">
    <location>
        <begin position="123"/>
        <end position="140"/>
    </location>
</feature>
<accession>A0A9N9JQC2</accession>
<protein>
    <submittedName>
        <fullName evidence="2">7796_t:CDS:1</fullName>
    </submittedName>
</protein>
<gene>
    <name evidence="2" type="ORF">AMORRO_LOCUS18163</name>
</gene>
<name>A0A9N9JQC2_9GLOM</name>